<dbReference type="RefSeq" id="WP_034716367.1">
    <property type="nucleotide sequence ID" value="NZ_AWQS01000074.1"/>
</dbReference>
<sequence>MADRAHGGDRAVSWTNWAGTETSRLARVASPRDEDEVADVVRAAAERGLRVKAVGAGHSFTGAAVTDGVQLRLTHLAGVTSVDSTRGEATVRAGTPLWQLNQELAQLGLAMPNLGDIDRQTIAGATATGTHGTGLHHRGLSAGLRALRIVLADGQVVSCSPTHHAELFQAARLGLGALGIVTELTIAVVPAFLLHAVERPERLDAILETVDAEAAGNDHFEFYWFPHTDRVLTKRNNRVAPDAARQPLPRWRARLDDDLLSNRVFEWTNRLTHRLPRTTRQVNAIAARALTERAYTETSHSVFVTPRDVRFIESEWAFPREALPHVLQDLRCWLDRHDEQISFPVECRFAAADDVWLSTAHERESCYVAVHRYHRQDPGMYFAAFESIAVAHGGRPHWGKLHTCAAHWFHDVYPRFGDFVDVRDRVDPERRFGNPYLERVLGS</sequence>
<dbReference type="InterPro" id="IPR016169">
    <property type="entry name" value="FAD-bd_PCMH_sub2"/>
</dbReference>
<dbReference type="GO" id="GO:0016020">
    <property type="term" value="C:membrane"/>
    <property type="evidence" value="ECO:0007669"/>
    <property type="project" value="InterPro"/>
</dbReference>
<evidence type="ECO:0000313" key="4">
    <source>
        <dbReference type="Proteomes" id="UP000019494"/>
    </source>
</evidence>
<dbReference type="Gene3D" id="3.30.43.10">
    <property type="entry name" value="Uridine Diphospho-n-acetylenolpyruvylglucosamine Reductase, domain 2"/>
    <property type="match status" value="1"/>
</dbReference>
<dbReference type="NCBIfam" id="TIGR01679">
    <property type="entry name" value="bact_FAD_ox"/>
    <property type="match status" value="1"/>
</dbReference>
<dbReference type="PIRSF" id="PIRSF000136">
    <property type="entry name" value="LGO_GLO"/>
    <property type="match status" value="1"/>
</dbReference>
<organism evidence="3 4">
    <name type="scientific">Intrasporangium chromatireducens Q5-1</name>
    <dbReference type="NCBI Taxonomy" id="584657"/>
    <lineage>
        <taxon>Bacteria</taxon>
        <taxon>Bacillati</taxon>
        <taxon>Actinomycetota</taxon>
        <taxon>Actinomycetes</taxon>
        <taxon>Micrococcales</taxon>
        <taxon>Intrasporangiaceae</taxon>
        <taxon>Intrasporangium</taxon>
    </lineage>
</organism>
<dbReference type="GO" id="GO:0003885">
    <property type="term" value="F:D-arabinono-1,4-lactone oxidase activity"/>
    <property type="evidence" value="ECO:0007669"/>
    <property type="project" value="InterPro"/>
</dbReference>
<evidence type="ECO:0000313" key="3">
    <source>
        <dbReference type="EMBL" id="EWT05964.1"/>
    </source>
</evidence>
<dbReference type="AlphaFoldDB" id="W9GQ03"/>
<dbReference type="InterPro" id="IPR016166">
    <property type="entry name" value="FAD-bd_PCMH"/>
</dbReference>
<dbReference type="GO" id="GO:0080049">
    <property type="term" value="F:L-gulono-1,4-lactone dehydrogenase activity"/>
    <property type="evidence" value="ECO:0007669"/>
    <property type="project" value="TreeGrafter"/>
</dbReference>
<accession>W9GQ03</accession>
<comment type="caution">
    <text evidence="3">The sequence shown here is derived from an EMBL/GenBank/DDBJ whole genome shotgun (WGS) entry which is preliminary data.</text>
</comment>
<evidence type="ECO:0000259" key="2">
    <source>
        <dbReference type="PROSITE" id="PS51387"/>
    </source>
</evidence>
<dbReference type="InterPro" id="IPR010031">
    <property type="entry name" value="FAD_lactone_oxidase-like"/>
</dbReference>
<dbReference type="Gene3D" id="3.30.70.2520">
    <property type="match status" value="1"/>
</dbReference>
<dbReference type="Proteomes" id="UP000019494">
    <property type="component" value="Unassembled WGS sequence"/>
</dbReference>
<dbReference type="PATRIC" id="fig|584657.3.peg.2135"/>
<dbReference type="OrthoDB" id="9800184at2"/>
<protein>
    <submittedName>
        <fullName evidence="3">FAD-linked oxidoreductase</fullName>
    </submittedName>
</protein>
<evidence type="ECO:0000256" key="1">
    <source>
        <dbReference type="ARBA" id="ARBA00023002"/>
    </source>
</evidence>
<dbReference type="EMBL" id="AWQS01000074">
    <property type="protein sequence ID" value="EWT05964.1"/>
    <property type="molecule type" value="Genomic_DNA"/>
</dbReference>
<dbReference type="GO" id="GO:0071949">
    <property type="term" value="F:FAD binding"/>
    <property type="evidence" value="ECO:0007669"/>
    <property type="project" value="InterPro"/>
</dbReference>
<dbReference type="Gene3D" id="3.30.465.10">
    <property type="match status" value="1"/>
</dbReference>
<proteinExistence type="predicted"/>
<dbReference type="PANTHER" id="PTHR43762">
    <property type="entry name" value="L-GULONOLACTONE OXIDASE"/>
    <property type="match status" value="1"/>
</dbReference>
<dbReference type="InterPro" id="IPR016171">
    <property type="entry name" value="Vanillyl_alc_oxidase_C-sub2"/>
</dbReference>
<reference evidence="4" key="1">
    <citation type="submission" date="2013-08" db="EMBL/GenBank/DDBJ databases">
        <title>Intrasporangium oryzae NRRL B-24470.</title>
        <authorList>
            <person name="Liu H."/>
            <person name="Wang G."/>
        </authorList>
    </citation>
    <scope>NUCLEOTIDE SEQUENCE [LARGE SCALE GENOMIC DNA]</scope>
    <source>
        <strain evidence="4">Q5-1</strain>
    </source>
</reference>
<dbReference type="InterPro" id="IPR036318">
    <property type="entry name" value="FAD-bd_PCMH-like_sf"/>
</dbReference>
<dbReference type="Pfam" id="PF04030">
    <property type="entry name" value="ALO"/>
    <property type="match status" value="1"/>
</dbReference>
<feature type="domain" description="FAD-binding PCMH-type" evidence="2">
    <location>
        <begin position="21"/>
        <end position="191"/>
    </location>
</feature>
<dbReference type="InterPro" id="IPR007173">
    <property type="entry name" value="ALO_C"/>
</dbReference>
<dbReference type="Pfam" id="PF01565">
    <property type="entry name" value="FAD_binding_4"/>
    <property type="match status" value="1"/>
</dbReference>
<name>W9GQ03_9MICO</name>
<dbReference type="PANTHER" id="PTHR43762:SF1">
    <property type="entry name" value="D-ARABINONO-1,4-LACTONE OXIDASE"/>
    <property type="match status" value="1"/>
</dbReference>
<gene>
    <name evidence="3" type="ORF">N864_01285</name>
</gene>
<dbReference type="Gene3D" id="1.10.45.10">
    <property type="entry name" value="Vanillyl-alcohol Oxidase, Chain A, domain 4"/>
    <property type="match status" value="1"/>
</dbReference>
<dbReference type="SUPFAM" id="SSF56176">
    <property type="entry name" value="FAD-binding/transporter-associated domain-like"/>
    <property type="match status" value="1"/>
</dbReference>
<keyword evidence="4" id="KW-1185">Reference proteome</keyword>
<keyword evidence="1" id="KW-0560">Oxidoreductase</keyword>
<dbReference type="InterPro" id="IPR006094">
    <property type="entry name" value="Oxid_FAD_bind_N"/>
</dbReference>
<dbReference type="InterPro" id="IPR016167">
    <property type="entry name" value="FAD-bd_PCMH_sub1"/>
</dbReference>
<dbReference type="PROSITE" id="PS51387">
    <property type="entry name" value="FAD_PCMH"/>
    <property type="match status" value="1"/>
</dbReference>